<dbReference type="Gene3D" id="1.20.1560.10">
    <property type="entry name" value="ABC transporter type 1, transmembrane domain"/>
    <property type="match status" value="1"/>
</dbReference>
<protein>
    <recommendedName>
        <fullName evidence="6">ABC transmembrane type-1 domain-containing protein</fullName>
    </recommendedName>
</protein>
<gene>
    <name evidence="7" type="ORF">ELB75_09715</name>
</gene>
<dbReference type="InterPro" id="IPR036640">
    <property type="entry name" value="ABC1_TM_sf"/>
</dbReference>
<feature type="transmembrane region" description="Helical" evidence="5">
    <location>
        <begin position="151"/>
        <end position="169"/>
    </location>
</feature>
<sequence>MPSPSAFQTLKAIAAQNRRRLIGTFSLVAAENLLINTYPLFAGFAINQVVSGSLWGAAGYALLMIVIYSVSAARRSVDTRAFAKIYAETAVPVILRQRESGSSHSETAARVALSREFVDFFELHLPLFTTSVFSAVGSVVMLLVIEFWVGAAALLVAAVFALLVPRFAAVNDRLYHRLNNRLEKEVDLAGTAGEHTLLKHYSFSARLRILISNREAASFLTIGLALSFLFGTALLLLTLQGYGSAGHVYSVTTYLWNFAMSLDDSPQLLEQYAKLKDIGKRVEM</sequence>
<evidence type="ECO:0000256" key="2">
    <source>
        <dbReference type="ARBA" id="ARBA00022692"/>
    </source>
</evidence>
<dbReference type="AlphaFoldDB" id="A0A3S9SL69"/>
<dbReference type="GO" id="GO:0140359">
    <property type="term" value="F:ABC-type transporter activity"/>
    <property type="evidence" value="ECO:0007669"/>
    <property type="project" value="InterPro"/>
</dbReference>
<evidence type="ECO:0000256" key="1">
    <source>
        <dbReference type="ARBA" id="ARBA00004651"/>
    </source>
</evidence>
<dbReference type="Pfam" id="PF13748">
    <property type="entry name" value="ABC_membrane_3"/>
    <property type="match status" value="1"/>
</dbReference>
<keyword evidence="3 5" id="KW-1133">Transmembrane helix</keyword>
<feature type="transmembrane region" description="Helical" evidence="5">
    <location>
        <begin position="216"/>
        <end position="239"/>
    </location>
</feature>
<dbReference type="OrthoDB" id="262142at2"/>
<comment type="subcellular location">
    <subcellularLocation>
        <location evidence="1">Cell membrane</location>
        <topology evidence="1">Multi-pass membrane protein</topology>
    </subcellularLocation>
</comment>
<dbReference type="EMBL" id="CP034670">
    <property type="protein sequence ID" value="AZR60267.1"/>
    <property type="molecule type" value="Genomic_DNA"/>
</dbReference>
<proteinExistence type="predicted"/>
<keyword evidence="2 5" id="KW-0812">Transmembrane</keyword>
<feature type="transmembrane region" description="Helical" evidence="5">
    <location>
        <begin position="52"/>
        <end position="70"/>
    </location>
</feature>
<name>A0A3S9SL69_EIKCO</name>
<dbReference type="GO" id="GO:0005886">
    <property type="term" value="C:plasma membrane"/>
    <property type="evidence" value="ECO:0007669"/>
    <property type="project" value="UniProtKB-SubCell"/>
</dbReference>
<evidence type="ECO:0000259" key="6">
    <source>
        <dbReference type="Pfam" id="PF13748"/>
    </source>
</evidence>
<feature type="transmembrane region" description="Helical" evidence="5">
    <location>
        <begin position="21"/>
        <end position="46"/>
    </location>
</feature>
<evidence type="ECO:0000256" key="3">
    <source>
        <dbReference type="ARBA" id="ARBA00022989"/>
    </source>
</evidence>
<dbReference type="InterPro" id="IPR011527">
    <property type="entry name" value="ABC1_TM_dom"/>
</dbReference>
<reference evidence="7 8" key="1">
    <citation type="submission" date="2018-12" db="EMBL/GenBank/DDBJ databases">
        <title>Genome sequencing of Eikenella corrodens KCOM 3110 (= JS217).</title>
        <authorList>
            <person name="Koo J.-K."/>
            <person name="Park S.-N."/>
            <person name="Lim Y.K."/>
        </authorList>
    </citation>
    <scope>NUCLEOTIDE SEQUENCE [LARGE SCALE GENOMIC DNA]</scope>
    <source>
        <strain evidence="7 8">KCOM 3110</strain>
    </source>
</reference>
<feature type="domain" description="ABC transmembrane type-1" evidence="6">
    <location>
        <begin position="10"/>
        <end position="246"/>
    </location>
</feature>
<accession>A0A3S9SL69</accession>
<evidence type="ECO:0000256" key="5">
    <source>
        <dbReference type="SAM" id="Phobius"/>
    </source>
</evidence>
<dbReference type="RefSeq" id="WP_126983738.1">
    <property type="nucleotide sequence ID" value="NZ_CP034670.1"/>
</dbReference>
<dbReference type="SUPFAM" id="SSF90123">
    <property type="entry name" value="ABC transporter transmembrane region"/>
    <property type="match status" value="1"/>
</dbReference>
<dbReference type="GO" id="GO:0005524">
    <property type="term" value="F:ATP binding"/>
    <property type="evidence" value="ECO:0007669"/>
    <property type="project" value="InterPro"/>
</dbReference>
<evidence type="ECO:0000256" key="4">
    <source>
        <dbReference type="ARBA" id="ARBA00023136"/>
    </source>
</evidence>
<evidence type="ECO:0000313" key="7">
    <source>
        <dbReference type="EMBL" id="AZR60267.1"/>
    </source>
</evidence>
<keyword evidence="4 5" id="KW-0472">Membrane</keyword>
<feature type="transmembrane region" description="Helical" evidence="5">
    <location>
        <begin position="125"/>
        <end position="145"/>
    </location>
</feature>
<organism evidence="7 8">
    <name type="scientific">Eikenella corrodens</name>
    <dbReference type="NCBI Taxonomy" id="539"/>
    <lineage>
        <taxon>Bacteria</taxon>
        <taxon>Pseudomonadati</taxon>
        <taxon>Pseudomonadota</taxon>
        <taxon>Betaproteobacteria</taxon>
        <taxon>Neisseriales</taxon>
        <taxon>Neisseriaceae</taxon>
        <taxon>Eikenella</taxon>
    </lineage>
</organism>
<evidence type="ECO:0000313" key="8">
    <source>
        <dbReference type="Proteomes" id="UP000282435"/>
    </source>
</evidence>
<dbReference type="Proteomes" id="UP000282435">
    <property type="component" value="Chromosome"/>
</dbReference>